<feature type="domain" description="Helicase C-terminal" evidence="6">
    <location>
        <begin position="136"/>
        <end position="311"/>
    </location>
</feature>
<dbReference type="GO" id="GO:0004386">
    <property type="term" value="F:helicase activity"/>
    <property type="evidence" value="ECO:0007669"/>
    <property type="project" value="UniProtKB-KW"/>
</dbReference>
<dbReference type="GO" id="GO:0005524">
    <property type="term" value="F:ATP binding"/>
    <property type="evidence" value="ECO:0007669"/>
    <property type="project" value="UniProtKB-KW"/>
</dbReference>
<evidence type="ECO:0000256" key="5">
    <source>
        <dbReference type="SAM" id="MobiDB-lite"/>
    </source>
</evidence>
<evidence type="ECO:0000256" key="1">
    <source>
        <dbReference type="ARBA" id="ARBA00022741"/>
    </source>
</evidence>
<organism evidence="7 8">
    <name type="scientific">Vineibacter terrae</name>
    <dbReference type="NCBI Taxonomy" id="2586908"/>
    <lineage>
        <taxon>Bacteria</taxon>
        <taxon>Pseudomonadati</taxon>
        <taxon>Pseudomonadota</taxon>
        <taxon>Alphaproteobacteria</taxon>
        <taxon>Hyphomicrobiales</taxon>
        <taxon>Vineibacter</taxon>
    </lineage>
</organism>
<dbReference type="OrthoDB" id="9807155at2"/>
<feature type="region of interest" description="Disordered" evidence="5">
    <location>
        <begin position="917"/>
        <end position="1064"/>
    </location>
</feature>
<dbReference type="AlphaFoldDB" id="A0A5C8PM00"/>
<evidence type="ECO:0000259" key="6">
    <source>
        <dbReference type="PROSITE" id="PS51194"/>
    </source>
</evidence>
<dbReference type="InterPro" id="IPR027417">
    <property type="entry name" value="P-loop_NTPase"/>
</dbReference>
<keyword evidence="1" id="KW-0547">Nucleotide-binding</keyword>
<feature type="compositionally biased region" description="Basic and acidic residues" evidence="5">
    <location>
        <begin position="998"/>
        <end position="1020"/>
    </location>
</feature>
<keyword evidence="8" id="KW-1185">Reference proteome</keyword>
<keyword evidence="3 7" id="KW-0347">Helicase</keyword>
<evidence type="ECO:0000256" key="4">
    <source>
        <dbReference type="ARBA" id="ARBA00022840"/>
    </source>
</evidence>
<feature type="compositionally biased region" description="Low complexity" evidence="5">
    <location>
        <begin position="805"/>
        <end position="829"/>
    </location>
</feature>
<protein>
    <submittedName>
        <fullName evidence="7">Helicase</fullName>
    </submittedName>
</protein>
<evidence type="ECO:0000313" key="8">
    <source>
        <dbReference type="Proteomes" id="UP000321638"/>
    </source>
</evidence>
<dbReference type="SUPFAM" id="SSF52540">
    <property type="entry name" value="P-loop containing nucleoside triphosphate hydrolases"/>
    <property type="match status" value="2"/>
</dbReference>
<dbReference type="PANTHER" id="PTHR12131">
    <property type="entry name" value="ATP-DEPENDENT RNA AND DNA HELICASE"/>
    <property type="match status" value="1"/>
</dbReference>
<dbReference type="InterPro" id="IPR001650">
    <property type="entry name" value="Helicase_C-like"/>
</dbReference>
<dbReference type="Gene3D" id="3.40.50.300">
    <property type="entry name" value="P-loop containing nucleotide triphosphate hydrolases"/>
    <property type="match status" value="2"/>
</dbReference>
<proteinExistence type="predicted"/>
<dbReference type="GO" id="GO:0016787">
    <property type="term" value="F:hydrolase activity"/>
    <property type="evidence" value="ECO:0007669"/>
    <property type="project" value="UniProtKB-KW"/>
</dbReference>
<dbReference type="Pfam" id="PF22527">
    <property type="entry name" value="DEXQc_Suv3"/>
    <property type="match status" value="1"/>
</dbReference>
<dbReference type="Proteomes" id="UP000321638">
    <property type="component" value="Unassembled WGS sequence"/>
</dbReference>
<gene>
    <name evidence="7" type="ORF">FHP25_15680</name>
</gene>
<evidence type="ECO:0000313" key="7">
    <source>
        <dbReference type="EMBL" id="TXL74851.1"/>
    </source>
</evidence>
<dbReference type="PROSITE" id="PS51194">
    <property type="entry name" value="HELICASE_CTER"/>
    <property type="match status" value="1"/>
</dbReference>
<dbReference type="RefSeq" id="WP_147847894.1">
    <property type="nucleotide sequence ID" value="NZ_VDUZ01000016.1"/>
</dbReference>
<comment type="caution">
    <text evidence="7">The sequence shown here is derived from an EMBL/GenBank/DDBJ whole genome shotgun (WGS) entry which is preliminary data.</text>
</comment>
<name>A0A5C8PM00_9HYPH</name>
<reference evidence="7 8" key="1">
    <citation type="submission" date="2019-06" db="EMBL/GenBank/DDBJ databases">
        <title>New taxonomy in bacterial strain CC-CFT640, isolated from vineyard.</title>
        <authorList>
            <person name="Lin S.-Y."/>
            <person name="Tsai C.-F."/>
            <person name="Young C.-C."/>
        </authorList>
    </citation>
    <scope>NUCLEOTIDE SEQUENCE [LARGE SCALE GENOMIC DNA]</scope>
    <source>
        <strain evidence="7 8">CC-CFT640</strain>
    </source>
</reference>
<dbReference type="InterPro" id="IPR050699">
    <property type="entry name" value="RNA-DNA_Helicase"/>
</dbReference>
<keyword evidence="4" id="KW-0067">ATP-binding</keyword>
<evidence type="ECO:0000256" key="2">
    <source>
        <dbReference type="ARBA" id="ARBA00022801"/>
    </source>
</evidence>
<keyword evidence="2" id="KW-0378">Hydrolase</keyword>
<dbReference type="Pfam" id="PF00271">
    <property type="entry name" value="Helicase_C"/>
    <property type="match status" value="1"/>
</dbReference>
<evidence type="ECO:0000256" key="3">
    <source>
        <dbReference type="ARBA" id="ARBA00022806"/>
    </source>
</evidence>
<dbReference type="InterPro" id="IPR055206">
    <property type="entry name" value="DEXQc_SUV3"/>
</dbReference>
<feature type="region of interest" description="Disordered" evidence="5">
    <location>
        <begin position="761"/>
        <end position="784"/>
    </location>
</feature>
<dbReference type="PANTHER" id="PTHR12131:SF1">
    <property type="entry name" value="ATP-DEPENDENT RNA HELICASE SUPV3L1, MITOCHONDRIAL-RELATED"/>
    <property type="match status" value="1"/>
</dbReference>
<accession>A0A5C8PM00</accession>
<feature type="region of interest" description="Disordered" evidence="5">
    <location>
        <begin position="866"/>
        <end position="886"/>
    </location>
</feature>
<sequence length="1077" mass="118331">MNASAPSERRLLAVLGPTNTGKTHLAMERLLGHESGMIGFPLRLLARENYDRAVRRAGAGAVALVTGEEKIQPPNARYYICTVESMPLERPVRFLAVDEIQMCADPERGHIFTDRLLRARGLDETMLLGADTMRPLLQRLFPDIEIIARPRFSTLSYGGSKKVTRLPARSAIVGFSASEVYALAELVRRQRGGAAVVMGALSPRTRNAQVEMFQNGEVDYLVATDAIGMGLNMDVAHVWFAGVHKFDGRGIRPLRNEELAQIAGRAGRHMTDGTFGTTADASPLSQEQVEAIERHRFDPVRAIQWRSADLDFRSIAALIDSLNAPPSLPGLQRAREADDQLALAALMQRAEIADAARSHQRVRLLWDICQVPDFRKTMSEEHTALLAQLFRYLTSPLERLPEDWVDGHIKRLERYDGDIDTLMSRIAHTRTWTYISHRSGWLERTAHWQERTRAIEDRLSDALHQRLTQRFVDRRTALLVRKLKLPEELMTGVSETGEVTVEGERLGRIEGFRFAPETARDEADQRTVLSAALRALRQELPARLEKFANSPDAAIGIDDKLRLTWGGGAIARLLPGPDPLSPKVEPLSSDLLDGPAREAVRKRCADWIEASIRKSLPDLMAAREAELSGAARGVVFQLGEALGAMARAPLEEQIAAMTDADRKALARAGIRLGVYTVFIPTMLKPGAIRTRALLWTIFRGKESIPPLPAEGRTSIVVTPDMDRDFLAAVGYLPMGDRAIRADMVERLAWVARNAVRASRDAHRAWQEGSKAPPPAAPATAGATSSDGVVTEWMIAAAALGEAVEPTADTPSGGAAGATPAEPPAETAAPAAPPPIWTRGSPETGGAIPVAETFSSASRVWTLAEAPKAASGATILTPERPTLPPGHFRVTPEMLSLIGCGEAEMTVILRALGYRVHQPPEDAEGPTTFSIRPRFQRERDEQRGHDRRGPPPEWKRRRHGEQGPAEGRDGRRPRRERRHDGPAPQDGPPPAADAAAPAGEDRRPPRRDRGPREERRDRPEGGGKFGGPQGERRFGPRRDRDRESGPEVRLVATTEKKGDRPAADSPFAKLLELKLGKQ</sequence>
<feature type="compositionally biased region" description="Basic and acidic residues" evidence="5">
    <location>
        <begin position="1029"/>
        <end position="1045"/>
    </location>
</feature>
<feature type="compositionally biased region" description="Basic and acidic residues" evidence="5">
    <location>
        <begin position="934"/>
        <end position="953"/>
    </location>
</feature>
<dbReference type="EMBL" id="VDUZ01000016">
    <property type="protein sequence ID" value="TXL74851.1"/>
    <property type="molecule type" value="Genomic_DNA"/>
</dbReference>
<feature type="region of interest" description="Disordered" evidence="5">
    <location>
        <begin position="804"/>
        <end position="846"/>
    </location>
</feature>
<dbReference type="SMART" id="SM00490">
    <property type="entry name" value="HELICc"/>
    <property type="match status" value="1"/>
</dbReference>